<dbReference type="STRING" id="3914.A0A0L9ULB1"/>
<gene>
    <name evidence="1" type="ORF">HKW66_Vig0257580</name>
    <name evidence="2" type="ORF">LR48_Vigan05g095300</name>
</gene>
<reference evidence="1 4" key="3">
    <citation type="submission" date="2020-05" db="EMBL/GenBank/DDBJ databases">
        <title>Vigna angularis (adzuki bean) Var. LongXiaoDou No. 4 denovo assembly.</title>
        <authorList>
            <person name="Xiang H."/>
        </authorList>
    </citation>
    <scope>NUCLEOTIDE SEQUENCE [LARGE SCALE GENOMIC DNA]</scope>
    <source>
        <tissue evidence="1">Leaf</tissue>
    </source>
</reference>
<evidence type="ECO:0008006" key="5">
    <source>
        <dbReference type="Google" id="ProtNLM"/>
    </source>
</evidence>
<reference evidence="2" key="2">
    <citation type="submission" date="2015-02" db="EMBL/GenBank/DDBJ databases">
        <authorList>
            <person name="Chooi Y.-H."/>
        </authorList>
    </citation>
    <scope>NUCLEOTIDE SEQUENCE</scope>
    <source>
        <tissue evidence="2">Seedling</tissue>
    </source>
</reference>
<evidence type="ECO:0000313" key="1">
    <source>
        <dbReference type="EMBL" id="KAG2411207.1"/>
    </source>
</evidence>
<organism evidence="2 3">
    <name type="scientific">Phaseolus angularis</name>
    <name type="common">Azuki bean</name>
    <name type="synonym">Vigna angularis</name>
    <dbReference type="NCBI Taxonomy" id="3914"/>
    <lineage>
        <taxon>Eukaryota</taxon>
        <taxon>Viridiplantae</taxon>
        <taxon>Streptophyta</taxon>
        <taxon>Embryophyta</taxon>
        <taxon>Tracheophyta</taxon>
        <taxon>Spermatophyta</taxon>
        <taxon>Magnoliopsida</taxon>
        <taxon>eudicotyledons</taxon>
        <taxon>Gunneridae</taxon>
        <taxon>Pentapetalae</taxon>
        <taxon>rosids</taxon>
        <taxon>fabids</taxon>
        <taxon>Fabales</taxon>
        <taxon>Fabaceae</taxon>
        <taxon>Papilionoideae</taxon>
        <taxon>50 kb inversion clade</taxon>
        <taxon>NPAAA clade</taxon>
        <taxon>indigoferoid/millettioid clade</taxon>
        <taxon>Phaseoleae</taxon>
        <taxon>Vigna</taxon>
    </lineage>
</organism>
<dbReference type="GO" id="GO:0004046">
    <property type="term" value="F:aminoacylase activity"/>
    <property type="evidence" value="ECO:0007669"/>
    <property type="project" value="TreeGrafter"/>
</dbReference>
<dbReference type="Proteomes" id="UP000743370">
    <property type="component" value="Unassembled WGS sequence"/>
</dbReference>
<dbReference type="Proteomes" id="UP000053144">
    <property type="component" value="Chromosome 5"/>
</dbReference>
<evidence type="ECO:0000313" key="3">
    <source>
        <dbReference type="Proteomes" id="UP000053144"/>
    </source>
</evidence>
<proteinExistence type="predicted"/>
<name>A0A0L9ULB1_PHAAN</name>
<protein>
    <recommendedName>
        <fullName evidence="5">Peptidase M20 dimerisation domain-containing protein</fullName>
    </recommendedName>
</protein>
<sequence>MNVGVVLDEGLASPDAHYRAFYVERSPWWLVIKVVGAPGHGSKLYDNSAMENLLKSITGVIRKPNLHLQSRTAMAAIDATVVEINYRIGNHLLALHSGFRIKPLYGHAALHCDLDEVPRCGSCDLSFTTVSCHSTTAMPGPSGVAASYASSLCSATCVTLQGGYGRFLYGDFPFHFEGSIILFVAEIAPYATRSKWPMAVDCSPCSAATQRGQFQRRSLAS</sequence>
<dbReference type="EMBL" id="JABFOF010000001">
    <property type="protein sequence ID" value="KAG2411207.1"/>
    <property type="molecule type" value="Genomic_DNA"/>
</dbReference>
<accession>A0A0L9ULB1</accession>
<dbReference type="AlphaFoldDB" id="A0A0L9ULB1"/>
<dbReference type="PANTHER" id="PTHR45892">
    <property type="entry name" value="AMINOACYLASE-1"/>
    <property type="match status" value="1"/>
</dbReference>
<dbReference type="EMBL" id="CM003375">
    <property type="protein sequence ID" value="KOM43349.1"/>
    <property type="molecule type" value="Genomic_DNA"/>
</dbReference>
<evidence type="ECO:0000313" key="2">
    <source>
        <dbReference type="EMBL" id="KOM43349.1"/>
    </source>
</evidence>
<reference evidence="3" key="1">
    <citation type="journal article" date="2015" name="Proc. Natl. Acad. Sci. U.S.A.">
        <title>Genome sequencing of adzuki bean (Vigna angularis) provides insight into high starch and low fat accumulation and domestication.</title>
        <authorList>
            <person name="Yang K."/>
            <person name="Tian Z."/>
            <person name="Chen C."/>
            <person name="Luo L."/>
            <person name="Zhao B."/>
            <person name="Wang Z."/>
            <person name="Yu L."/>
            <person name="Li Y."/>
            <person name="Sun Y."/>
            <person name="Li W."/>
            <person name="Chen Y."/>
            <person name="Li Y."/>
            <person name="Zhang Y."/>
            <person name="Ai D."/>
            <person name="Zhao J."/>
            <person name="Shang C."/>
            <person name="Ma Y."/>
            <person name="Wu B."/>
            <person name="Wang M."/>
            <person name="Gao L."/>
            <person name="Sun D."/>
            <person name="Zhang P."/>
            <person name="Guo F."/>
            <person name="Wang W."/>
            <person name="Li Y."/>
            <person name="Wang J."/>
            <person name="Varshney R.K."/>
            <person name="Wang J."/>
            <person name="Ling H.Q."/>
            <person name="Wan P."/>
        </authorList>
    </citation>
    <scope>NUCLEOTIDE SEQUENCE</scope>
    <source>
        <strain evidence="3">cv. Jingnong 6</strain>
    </source>
</reference>
<dbReference type="InterPro" id="IPR052083">
    <property type="entry name" value="Aminoacylase-1_M20A"/>
</dbReference>
<dbReference type="Gramene" id="KOM43349">
    <property type="protein sequence ID" value="KOM43349"/>
    <property type="gene ID" value="LR48_Vigan05g095300"/>
</dbReference>
<dbReference type="PANTHER" id="PTHR45892:SF1">
    <property type="entry name" value="AMINOACYLASE-1"/>
    <property type="match status" value="1"/>
</dbReference>
<evidence type="ECO:0000313" key="4">
    <source>
        <dbReference type="Proteomes" id="UP000743370"/>
    </source>
</evidence>